<comment type="caution">
    <text evidence="2">The sequence shown here is derived from an EMBL/GenBank/DDBJ whole genome shotgun (WGS) entry which is preliminary data.</text>
</comment>
<gene>
    <name evidence="2" type="ORF">ASZ90_004417</name>
</gene>
<evidence type="ECO:0000259" key="1">
    <source>
        <dbReference type="Pfam" id="PF01261"/>
    </source>
</evidence>
<reference evidence="2" key="1">
    <citation type="journal article" date="2015" name="Proc. Natl. Acad. Sci. U.S.A.">
        <title>Networks of energetic and metabolic interactions define dynamics in microbial communities.</title>
        <authorList>
            <person name="Embree M."/>
            <person name="Liu J.K."/>
            <person name="Al-Bassam M.M."/>
            <person name="Zengler K."/>
        </authorList>
    </citation>
    <scope>NUCLEOTIDE SEQUENCE</scope>
</reference>
<name>A0A0W8FXT4_9ZZZZ</name>
<dbReference type="InterPro" id="IPR013022">
    <property type="entry name" value="Xyl_isomerase-like_TIM-brl"/>
</dbReference>
<dbReference type="SUPFAM" id="SSF51658">
    <property type="entry name" value="Xylose isomerase-like"/>
    <property type="match status" value="1"/>
</dbReference>
<dbReference type="InterPro" id="IPR036237">
    <property type="entry name" value="Xyl_isomerase-like_sf"/>
</dbReference>
<protein>
    <recommendedName>
        <fullName evidence="1">Xylose isomerase-like TIM barrel domain-containing protein</fullName>
    </recommendedName>
</protein>
<dbReference type="Pfam" id="PF01261">
    <property type="entry name" value="AP_endonuc_2"/>
    <property type="match status" value="1"/>
</dbReference>
<organism evidence="2">
    <name type="scientific">hydrocarbon metagenome</name>
    <dbReference type="NCBI Taxonomy" id="938273"/>
    <lineage>
        <taxon>unclassified sequences</taxon>
        <taxon>metagenomes</taxon>
        <taxon>ecological metagenomes</taxon>
    </lineage>
</organism>
<dbReference type="EMBL" id="LNQE01000608">
    <property type="protein sequence ID" value="KUG25751.1"/>
    <property type="molecule type" value="Genomic_DNA"/>
</dbReference>
<accession>A0A0W8FXT4</accession>
<evidence type="ECO:0000313" key="2">
    <source>
        <dbReference type="EMBL" id="KUG25751.1"/>
    </source>
</evidence>
<proteinExistence type="predicted"/>
<dbReference type="Gene3D" id="3.20.20.150">
    <property type="entry name" value="Divalent-metal-dependent TIM barrel enzymes"/>
    <property type="match status" value="1"/>
</dbReference>
<sequence>MKILFIKSKWEMWNESLILFIERVIKDKFDGTELYLDSVPESNNEINNIHETNGLFLLGQILTDGKNISEHIDSFNRQADFALEAGSKLVNVHAGRDYFSFEDNLKLIEHINQFSRKCGIEFLIETHRGRLTYSLIDTIKYLEASPELKLTADFSHWMVVHESDLSNQSISLGKAIDRSFHIHARVGYEEGPQVTDPAAPEWSGHLSNHLNIWEKIIDKRKKEGREFFTITPEFGPPNYMHTLPFSKKPIRDAWEMNLKMRDIIKTHIHI</sequence>
<feature type="domain" description="Xylose isomerase-like TIM barrel" evidence="1">
    <location>
        <begin position="69"/>
        <end position="184"/>
    </location>
</feature>
<dbReference type="AlphaFoldDB" id="A0A0W8FXT4"/>